<comment type="caution">
    <text evidence="11">The sequence shown here is derived from an EMBL/GenBank/DDBJ whole genome shotgun (WGS) entry which is preliminary data.</text>
</comment>
<feature type="compositionally biased region" description="Gly residues" evidence="9">
    <location>
        <begin position="438"/>
        <end position="450"/>
    </location>
</feature>
<evidence type="ECO:0000256" key="7">
    <source>
        <dbReference type="ARBA" id="ARBA00023295"/>
    </source>
</evidence>
<keyword evidence="6" id="KW-0325">Glycoprotein</keyword>
<feature type="compositionally biased region" description="Low complexity" evidence="9">
    <location>
        <begin position="451"/>
        <end position="463"/>
    </location>
</feature>
<evidence type="ECO:0000256" key="1">
    <source>
        <dbReference type="ARBA" id="ARBA00001452"/>
    </source>
</evidence>
<evidence type="ECO:0000256" key="10">
    <source>
        <dbReference type="SAM" id="SignalP"/>
    </source>
</evidence>
<dbReference type="EMBL" id="BAAFSV010000005">
    <property type="protein sequence ID" value="GAB1319300.1"/>
    <property type="molecule type" value="Genomic_DNA"/>
</dbReference>
<keyword evidence="7 8" id="KW-0326">Glycosidase</keyword>
<protein>
    <recommendedName>
        <fullName evidence="3 8">Mannan endo-1,6-alpha-mannosidase</fullName>
        <ecNumber evidence="3 8">3.2.1.101</ecNumber>
    </recommendedName>
</protein>
<dbReference type="RefSeq" id="XP_070921030.1">
    <property type="nucleotide sequence ID" value="XM_071064929.1"/>
</dbReference>
<name>A0ABQ0GNK0_9PEZI</name>
<dbReference type="Gene3D" id="1.50.10.20">
    <property type="match status" value="1"/>
</dbReference>
<dbReference type="PANTHER" id="PTHR12145:SF36">
    <property type="entry name" value="MANNAN ENDO-1,6-ALPHA-MANNOSIDASE DCW1"/>
    <property type="match status" value="1"/>
</dbReference>
<evidence type="ECO:0000256" key="8">
    <source>
        <dbReference type="PIRNR" id="PIRNR016302"/>
    </source>
</evidence>
<feature type="signal peptide" evidence="10">
    <location>
        <begin position="1"/>
        <end position="19"/>
    </location>
</feature>
<dbReference type="InterPro" id="IPR014480">
    <property type="entry name" value="Mannan-1_6-alpha_mannosidase"/>
</dbReference>
<dbReference type="InterPro" id="IPR005198">
    <property type="entry name" value="Glyco_hydro_76"/>
</dbReference>
<feature type="region of interest" description="Disordered" evidence="9">
    <location>
        <begin position="410"/>
        <end position="466"/>
    </location>
</feature>
<dbReference type="SUPFAM" id="SSF48208">
    <property type="entry name" value="Six-hairpin glycosidases"/>
    <property type="match status" value="1"/>
</dbReference>
<evidence type="ECO:0000256" key="4">
    <source>
        <dbReference type="ARBA" id="ARBA00022729"/>
    </source>
</evidence>
<keyword evidence="12" id="KW-1185">Reference proteome</keyword>
<dbReference type="GeneID" id="98180252"/>
<dbReference type="Proteomes" id="UP001628179">
    <property type="component" value="Unassembled WGS sequence"/>
</dbReference>
<evidence type="ECO:0000256" key="5">
    <source>
        <dbReference type="ARBA" id="ARBA00022801"/>
    </source>
</evidence>
<evidence type="ECO:0000256" key="9">
    <source>
        <dbReference type="SAM" id="MobiDB-lite"/>
    </source>
</evidence>
<dbReference type="InterPro" id="IPR008928">
    <property type="entry name" value="6-hairpin_glycosidase_sf"/>
</dbReference>
<comment type="catalytic activity">
    <reaction evidence="1 8">
        <text>Random hydrolysis of (1-&gt;6)-alpha-D-mannosidic linkages in unbranched (1-&gt;6)-mannans.</text>
        <dbReference type="EC" id="3.2.1.101"/>
    </reaction>
</comment>
<evidence type="ECO:0000313" key="11">
    <source>
        <dbReference type="EMBL" id="GAB1319300.1"/>
    </source>
</evidence>
<evidence type="ECO:0000256" key="2">
    <source>
        <dbReference type="ARBA" id="ARBA00009699"/>
    </source>
</evidence>
<sequence length="486" mass="51245">MMHKVALPLLLAGAGSASAALQVDFGSSDSIKAAAKDVAADLMAYYRGNETGEIPGIFPPPPESDFYWFTGALLWSTMIDYWHYTGDDSYNAVALEGLVHQNGPSLASAFMPTNWTATMGNDDHGLWGMLAMLAAELNFPSAPQGEPSWIELAEAVFGLLAARWAEDDVCDGGLRWQIMPTNFGYNLKNTLANAIFINLGARLARYTGNQTYAVQARQTWDWLTAVGLVDESFNVFDGTLPDSDCSDIIRYAWSNNAAVLIQAAAYMYNQTTGDDQSTWQSVLTGLTNRTLSVFFPDRIHVEVACEGVERTTCNSAMRFFKGVTLRSLASVVQLAPFLRGTITSGALRGSAEAAVEACDQGASGRECGFRWAGPAETVEGQMVGAPEQMNALSALVSMLVDEAAGKGFATAEDADQVGGDGGGDDGGNGGDGEDQAGEGAGQGDGNGDQNGNGNENENQNGDGDSAGVRMSVALGWVVVGLVAALL</sequence>
<gene>
    <name evidence="11" type="ORF">MFIFM68171_09510</name>
</gene>
<feature type="chain" id="PRO_5045595052" description="Mannan endo-1,6-alpha-mannosidase" evidence="10">
    <location>
        <begin position="20"/>
        <end position="486"/>
    </location>
</feature>
<reference evidence="11 12" key="1">
    <citation type="submission" date="2024-09" db="EMBL/GenBank/DDBJ databases">
        <title>Itraconazole resistance in Madurella fahalii resulting from another homologue of gene encoding cytochrome P450 14-alpha sterol demethylase (CYP51).</title>
        <authorList>
            <person name="Yoshioka I."/>
            <person name="Fahal A.H."/>
            <person name="Kaneko S."/>
            <person name="Yaguchi T."/>
        </authorList>
    </citation>
    <scope>NUCLEOTIDE SEQUENCE [LARGE SCALE GENOMIC DNA]</scope>
    <source>
        <strain evidence="11 12">IFM 68171</strain>
    </source>
</reference>
<accession>A0ABQ0GNK0</accession>
<dbReference type="Pfam" id="PF03663">
    <property type="entry name" value="Glyco_hydro_76"/>
    <property type="match status" value="1"/>
</dbReference>
<comment type="similarity">
    <text evidence="2 8">Belongs to the glycosyl hydrolase 76 family.</text>
</comment>
<evidence type="ECO:0000256" key="6">
    <source>
        <dbReference type="ARBA" id="ARBA00023180"/>
    </source>
</evidence>
<proteinExistence type="inferred from homology"/>
<dbReference type="PIRSF" id="PIRSF016302">
    <property type="entry name" value="Man_a_manosd"/>
    <property type="match status" value="1"/>
</dbReference>
<keyword evidence="5 8" id="KW-0378">Hydrolase</keyword>
<keyword evidence="4 10" id="KW-0732">Signal</keyword>
<dbReference type="PANTHER" id="PTHR12145">
    <property type="entry name" value="MANNAN ENDO-1,6-ALPHA-MANNOSIDASE DCW1"/>
    <property type="match status" value="1"/>
</dbReference>
<organism evidence="11 12">
    <name type="scientific">Madurella fahalii</name>
    <dbReference type="NCBI Taxonomy" id="1157608"/>
    <lineage>
        <taxon>Eukaryota</taxon>
        <taxon>Fungi</taxon>
        <taxon>Dikarya</taxon>
        <taxon>Ascomycota</taxon>
        <taxon>Pezizomycotina</taxon>
        <taxon>Sordariomycetes</taxon>
        <taxon>Sordariomycetidae</taxon>
        <taxon>Sordariales</taxon>
        <taxon>Sordariales incertae sedis</taxon>
        <taxon>Madurella</taxon>
    </lineage>
</organism>
<feature type="compositionally biased region" description="Gly residues" evidence="9">
    <location>
        <begin position="418"/>
        <end position="430"/>
    </location>
</feature>
<evidence type="ECO:0000256" key="3">
    <source>
        <dbReference type="ARBA" id="ARBA00012350"/>
    </source>
</evidence>
<dbReference type="EC" id="3.2.1.101" evidence="3 8"/>
<evidence type="ECO:0000313" key="12">
    <source>
        <dbReference type="Proteomes" id="UP001628179"/>
    </source>
</evidence>